<keyword evidence="14" id="KW-0539">Nucleus</keyword>
<comment type="subunit">
    <text evidence="3">Component of the SWR1 chromatin-remodeling complex.</text>
</comment>
<dbReference type="CDD" id="cd18793">
    <property type="entry name" value="SF2_C_SNF"/>
    <property type="match status" value="1"/>
</dbReference>
<evidence type="ECO:0000256" key="5">
    <source>
        <dbReference type="ARBA" id="ARBA00022741"/>
    </source>
</evidence>
<dbReference type="GO" id="GO:0042393">
    <property type="term" value="F:histone binding"/>
    <property type="evidence" value="ECO:0007669"/>
    <property type="project" value="TreeGrafter"/>
</dbReference>
<gene>
    <name evidence="22" type="ORF">MKK02DRAFT_19282</name>
</gene>
<feature type="domain" description="Helicase C-terminal" evidence="21">
    <location>
        <begin position="851"/>
        <end position="1001"/>
    </location>
</feature>
<dbReference type="EMBL" id="JAKWFO010000001">
    <property type="protein sequence ID" value="KAI9639277.1"/>
    <property type="molecule type" value="Genomic_DNA"/>
</dbReference>
<organism evidence="22 23">
    <name type="scientific">Dioszegia hungarica</name>
    <dbReference type="NCBI Taxonomy" id="4972"/>
    <lineage>
        <taxon>Eukaryota</taxon>
        <taxon>Fungi</taxon>
        <taxon>Dikarya</taxon>
        <taxon>Basidiomycota</taxon>
        <taxon>Agaricomycotina</taxon>
        <taxon>Tremellomycetes</taxon>
        <taxon>Tremellales</taxon>
        <taxon>Bulleribasidiaceae</taxon>
        <taxon>Dioszegia</taxon>
    </lineage>
</organism>
<dbReference type="GO" id="GO:0003678">
    <property type="term" value="F:DNA helicase activity"/>
    <property type="evidence" value="ECO:0007669"/>
    <property type="project" value="UniProtKB-EC"/>
</dbReference>
<evidence type="ECO:0000259" key="21">
    <source>
        <dbReference type="PROSITE" id="PS51194"/>
    </source>
</evidence>
<keyword evidence="9" id="KW-0156">Chromatin regulator</keyword>
<sequence>MGESGSDPGSASPPADIRDLLVDLEDPSPLAAIHDRPVAEAAPEENIPADAPLEPVPTASAPVILTADESTRADPAPTGSGPVPVIRSRRARHVAPPSHLLEKADPDADDIEFSVNGDSDEDADEAMDLEMEEAEDGGEGEGGGDKADSEDEGLLADADMPIEELLRRYGVPSSDEAKAESDDGTVPVKGDGPSSVDQSLLDENLHGDSHTLLNDGGKRQRRARQVWTPEDNPPPPPKKVRIEEVKITPEQTPELSSEEEESEEEEEEVGEIGDVAAGERGMEVEEDPNAPKTRVPFLLRGTLRPYQHAGLDWLAGLYANNMNGILADEMGLGKTIQTISLLAHLACDRGVWGQHLVIVPTSVILNWEMEFKKFLPGFKVLTYYGSQKERKEKRVGWLTEHSWQVCITSYQIVLADQHIFRRKSWVYMILDEAHNIKNFRSQRWQTLLGFKAQRRLLLTGTPLQNNLMELWSLLYFLMPHGVAEEATAVVGFANHRDFVEWFSNPMDKAVESGDVLDEQALATVSKLHTLLRPFILRRLKAEVEKQLPGKFEHVVYCRLSKRQRFLYDEFMSRASTKDALTSGGYLGVMNTLMQLRKVCNHPDLFEVRPVRTSFAMDRSVAADFTPLDILVRKRLLAKRDEVDLSALNLNITSNESVSGWTAYARRGLDGSDHLPHAIEVKQKGRQPAPPPMDLRTVDGWLKYRAAKEEEESVQRWRSLRDVNRIRCGSGPIYGFTFLSMLSEIPQKLSPLDAPRTKRDLVHDLTPPSSGLILSLDDRRKLSLPLVEKFAVIPPAATARDLASLALPSLQPNSHPSLLDPSFDTLHHASTKLQIAFPDSSLLQYDCGKLQKLAEMLRDLKADGHRCLIFTQMTRVLDILEIFLNYNGHRYLRLDGSTKIEDRQIITERFNSDNKIFCFIASSRSGGVGINLTGADTVFFYDSDWNPSMDRQCMDRAHRIGQTREVHIYRFVSSHTVEENMLKKANQKRLLDKVIIQEGDFTTEFFGRVDWRETLYDGDEPKRLVEEEEKDGVEDIPVEEEPEAEVVEEYAPRRGEEREFAKMVAEVEDEEDVQAARVALGEGEMDMGDFEADGAAKREAQVGKKTAVRFEGGGTPMTPGAGDEGVVGDESMVVDGEEEEEEEVGGVDEYMLRLVEWDWASFASYR</sequence>
<evidence type="ECO:0000256" key="1">
    <source>
        <dbReference type="ARBA" id="ARBA00004123"/>
    </source>
</evidence>
<dbReference type="InterPro" id="IPR001650">
    <property type="entry name" value="Helicase_C-like"/>
</dbReference>
<evidence type="ECO:0000256" key="10">
    <source>
        <dbReference type="ARBA" id="ARBA00023015"/>
    </source>
</evidence>
<feature type="domain" description="Helicase ATP-binding" evidence="20">
    <location>
        <begin position="315"/>
        <end position="480"/>
    </location>
</feature>
<keyword evidence="10" id="KW-0805">Transcription regulation</keyword>
<comment type="caution">
    <text evidence="22">The sequence shown here is derived from an EMBL/GenBank/DDBJ whole genome shotgun (WGS) entry which is preliminary data.</text>
</comment>
<keyword evidence="11" id="KW-0238">DNA-binding</keyword>
<evidence type="ECO:0000313" key="23">
    <source>
        <dbReference type="Proteomes" id="UP001164286"/>
    </source>
</evidence>
<dbReference type="InterPro" id="IPR027417">
    <property type="entry name" value="P-loop_NTPase"/>
</dbReference>
<dbReference type="GO" id="GO:0000812">
    <property type="term" value="C:Swr1 complex"/>
    <property type="evidence" value="ECO:0007669"/>
    <property type="project" value="TreeGrafter"/>
</dbReference>
<dbReference type="GO" id="GO:0006338">
    <property type="term" value="P:chromatin remodeling"/>
    <property type="evidence" value="ECO:0007669"/>
    <property type="project" value="TreeGrafter"/>
</dbReference>
<evidence type="ECO:0000259" key="20">
    <source>
        <dbReference type="PROSITE" id="PS51192"/>
    </source>
</evidence>
<evidence type="ECO:0000256" key="7">
    <source>
        <dbReference type="ARBA" id="ARBA00022806"/>
    </source>
</evidence>
<evidence type="ECO:0000256" key="9">
    <source>
        <dbReference type="ARBA" id="ARBA00022853"/>
    </source>
</evidence>
<evidence type="ECO:0000256" key="19">
    <source>
        <dbReference type="SAM" id="MobiDB-lite"/>
    </source>
</evidence>
<evidence type="ECO:0000256" key="15">
    <source>
        <dbReference type="ARBA" id="ARBA00037570"/>
    </source>
</evidence>
<dbReference type="GeneID" id="77725270"/>
<dbReference type="GO" id="GO:0016887">
    <property type="term" value="F:ATP hydrolysis activity"/>
    <property type="evidence" value="ECO:0007669"/>
    <property type="project" value="TreeGrafter"/>
</dbReference>
<dbReference type="GO" id="GO:0005524">
    <property type="term" value="F:ATP binding"/>
    <property type="evidence" value="ECO:0007669"/>
    <property type="project" value="UniProtKB-KW"/>
</dbReference>
<accession>A0AA38HFN7</accession>
<dbReference type="PANTHER" id="PTHR45685">
    <property type="entry name" value="HELICASE SRCAP-RELATED"/>
    <property type="match status" value="1"/>
</dbReference>
<dbReference type="Pfam" id="PF00271">
    <property type="entry name" value="Helicase_C"/>
    <property type="match status" value="1"/>
</dbReference>
<comment type="similarity">
    <text evidence="2">Belongs to the SNF2/RAD54 helicase family. SWR1 subfamily.</text>
</comment>
<reference evidence="22" key="1">
    <citation type="journal article" date="2022" name="G3 (Bethesda)">
        <title>High quality genome of the basidiomycete yeast Dioszegia hungarica PDD-24b-2 isolated from cloud water.</title>
        <authorList>
            <person name="Jarrige D."/>
            <person name="Haridas S."/>
            <person name="Bleykasten-Grosshans C."/>
            <person name="Joly M."/>
            <person name="Nadalig T."/>
            <person name="Sancelme M."/>
            <person name="Vuilleumier S."/>
            <person name="Grigoriev I.V."/>
            <person name="Amato P."/>
            <person name="Bringel F."/>
        </authorList>
    </citation>
    <scope>NUCLEOTIDE SEQUENCE</scope>
    <source>
        <strain evidence="22">PDD-24b-2</strain>
    </source>
</reference>
<feature type="compositionally biased region" description="Acidic residues" evidence="19">
    <location>
        <begin position="107"/>
        <end position="139"/>
    </location>
</feature>
<keyword evidence="5" id="KW-0547">Nucleotide-binding</keyword>
<dbReference type="GO" id="GO:0003677">
    <property type="term" value="F:DNA binding"/>
    <property type="evidence" value="ECO:0007669"/>
    <property type="project" value="UniProtKB-KW"/>
</dbReference>
<comment type="catalytic activity">
    <reaction evidence="17">
        <text>ATP + H2O = ADP + phosphate + H(+)</text>
        <dbReference type="Rhea" id="RHEA:13065"/>
        <dbReference type="ChEBI" id="CHEBI:15377"/>
        <dbReference type="ChEBI" id="CHEBI:15378"/>
        <dbReference type="ChEBI" id="CHEBI:30616"/>
        <dbReference type="ChEBI" id="CHEBI:43474"/>
        <dbReference type="ChEBI" id="CHEBI:456216"/>
        <dbReference type="EC" id="3.6.4.12"/>
    </reaction>
</comment>
<evidence type="ECO:0000256" key="3">
    <source>
        <dbReference type="ARBA" id="ARBA00011826"/>
    </source>
</evidence>
<dbReference type="SMART" id="SM00490">
    <property type="entry name" value="HELICc"/>
    <property type="match status" value="1"/>
</dbReference>
<protein>
    <recommendedName>
        <fullName evidence="16">Helicase SWR1</fullName>
        <ecNumber evidence="4">3.6.4.12</ecNumber>
    </recommendedName>
    <alternativeName>
        <fullName evidence="18">Helicase swr1</fullName>
    </alternativeName>
</protein>
<comment type="function">
    <text evidence="15">Catalytic component of the SWR1 complex which mediates the ATP-dependent exchange of histone H2A for the H2A variant HZT1 leading to transcriptional regulation of selected genes by chromatin remodeling.</text>
</comment>
<dbReference type="InterPro" id="IPR038718">
    <property type="entry name" value="SNF2-like_sf"/>
</dbReference>
<dbReference type="PROSITE" id="PS51192">
    <property type="entry name" value="HELICASE_ATP_BIND_1"/>
    <property type="match status" value="1"/>
</dbReference>
<evidence type="ECO:0000256" key="17">
    <source>
        <dbReference type="ARBA" id="ARBA00047995"/>
    </source>
</evidence>
<dbReference type="Proteomes" id="UP001164286">
    <property type="component" value="Unassembled WGS sequence"/>
</dbReference>
<dbReference type="PANTHER" id="PTHR45685:SF1">
    <property type="entry name" value="HELICASE SRCAP"/>
    <property type="match status" value="1"/>
</dbReference>
<dbReference type="EC" id="3.6.4.12" evidence="4"/>
<dbReference type="InterPro" id="IPR050520">
    <property type="entry name" value="INO80/SWR1_helicase"/>
</dbReference>
<evidence type="ECO:0000256" key="12">
    <source>
        <dbReference type="ARBA" id="ARBA00023159"/>
    </source>
</evidence>
<dbReference type="CDD" id="cd18003">
    <property type="entry name" value="DEXQc_SRCAP"/>
    <property type="match status" value="1"/>
</dbReference>
<evidence type="ECO:0000256" key="11">
    <source>
        <dbReference type="ARBA" id="ARBA00023125"/>
    </source>
</evidence>
<dbReference type="InterPro" id="IPR000330">
    <property type="entry name" value="SNF2_N"/>
</dbReference>
<evidence type="ECO:0000256" key="14">
    <source>
        <dbReference type="ARBA" id="ARBA00023242"/>
    </source>
</evidence>
<dbReference type="FunFam" id="3.40.50.10810:FF:000051">
    <property type="entry name" value="Helicase SWR1"/>
    <property type="match status" value="1"/>
</dbReference>
<keyword evidence="7" id="KW-0347">Helicase</keyword>
<dbReference type="Gene3D" id="3.40.50.300">
    <property type="entry name" value="P-loop containing nucleotide triphosphate hydrolases"/>
    <property type="match status" value="1"/>
</dbReference>
<evidence type="ECO:0000313" key="22">
    <source>
        <dbReference type="EMBL" id="KAI9639277.1"/>
    </source>
</evidence>
<dbReference type="RefSeq" id="XP_052949054.1">
    <property type="nucleotide sequence ID" value="XM_053086069.1"/>
</dbReference>
<evidence type="ECO:0000256" key="16">
    <source>
        <dbReference type="ARBA" id="ARBA00040599"/>
    </source>
</evidence>
<evidence type="ECO:0000256" key="6">
    <source>
        <dbReference type="ARBA" id="ARBA00022801"/>
    </source>
</evidence>
<keyword evidence="8" id="KW-0067">ATP-binding</keyword>
<dbReference type="InterPro" id="IPR049730">
    <property type="entry name" value="SNF2/RAD54-like_C"/>
</dbReference>
<evidence type="ECO:0000256" key="18">
    <source>
        <dbReference type="ARBA" id="ARBA00074297"/>
    </source>
</evidence>
<keyword evidence="12" id="KW-0010">Activator</keyword>
<comment type="subcellular location">
    <subcellularLocation>
        <location evidence="1">Nucleus</location>
    </subcellularLocation>
</comment>
<evidence type="ECO:0000256" key="2">
    <source>
        <dbReference type="ARBA" id="ARBA00009220"/>
    </source>
</evidence>
<dbReference type="Gene3D" id="3.40.50.10810">
    <property type="entry name" value="Tandem AAA-ATPase domain"/>
    <property type="match status" value="1"/>
</dbReference>
<name>A0AA38HFN7_9TREE</name>
<evidence type="ECO:0000256" key="13">
    <source>
        <dbReference type="ARBA" id="ARBA00023163"/>
    </source>
</evidence>
<feature type="region of interest" description="Disordered" evidence="19">
    <location>
        <begin position="35"/>
        <end position="271"/>
    </location>
</feature>
<dbReference type="SUPFAM" id="SSF52540">
    <property type="entry name" value="P-loop containing nucleoside triphosphate hydrolases"/>
    <property type="match status" value="2"/>
</dbReference>
<keyword evidence="23" id="KW-1185">Reference proteome</keyword>
<dbReference type="PROSITE" id="PS51194">
    <property type="entry name" value="HELICASE_CTER"/>
    <property type="match status" value="1"/>
</dbReference>
<proteinExistence type="inferred from homology"/>
<evidence type="ECO:0000256" key="4">
    <source>
        <dbReference type="ARBA" id="ARBA00012551"/>
    </source>
</evidence>
<dbReference type="Pfam" id="PF00176">
    <property type="entry name" value="SNF2-rel_dom"/>
    <property type="match status" value="1"/>
</dbReference>
<feature type="compositionally biased region" description="Acidic residues" evidence="19">
    <location>
        <begin position="256"/>
        <end position="271"/>
    </location>
</feature>
<evidence type="ECO:0000256" key="8">
    <source>
        <dbReference type="ARBA" id="ARBA00022840"/>
    </source>
</evidence>
<feature type="region of interest" description="Disordered" evidence="19">
    <location>
        <begin position="1108"/>
        <end position="1127"/>
    </location>
</feature>
<dbReference type="SMART" id="SM00487">
    <property type="entry name" value="DEXDc"/>
    <property type="match status" value="1"/>
</dbReference>
<keyword evidence="13" id="KW-0804">Transcription</keyword>
<keyword evidence="6" id="KW-0378">Hydrolase</keyword>
<dbReference type="InterPro" id="IPR014001">
    <property type="entry name" value="Helicase_ATP-bd"/>
</dbReference>
<dbReference type="AlphaFoldDB" id="A0AA38HFN7"/>